<dbReference type="EMBL" id="BNDY01000017">
    <property type="protein sequence ID" value="GHI40839.1"/>
    <property type="molecule type" value="Genomic_DNA"/>
</dbReference>
<evidence type="ECO:0000313" key="3">
    <source>
        <dbReference type="Proteomes" id="UP001050808"/>
    </source>
</evidence>
<reference evidence="2" key="1">
    <citation type="submission" date="2024-05" db="EMBL/GenBank/DDBJ databases">
        <title>Whole genome shotgun sequence of Streptomyces violascens NBRC 12920.</title>
        <authorList>
            <person name="Komaki H."/>
            <person name="Tamura T."/>
        </authorList>
    </citation>
    <scope>NUCLEOTIDE SEQUENCE</scope>
    <source>
        <strain evidence="2">NBRC 12920</strain>
    </source>
</reference>
<sequence>MRRSSAQLNGRALPVPPGRRKVTFSADRRLSAVFPELPTLPAGAETREGGYATTCDQFLGQPTAGRRMDRRPPPRAATVQHGVASRVDIVGGAERSERMRYIKRYFELRRAVHRAESSGGPRALPPLNAYDRPTTPYTE</sequence>
<name>A0ABQ3QU79_9ACTN</name>
<dbReference type="Proteomes" id="UP001050808">
    <property type="component" value="Unassembled WGS sequence"/>
</dbReference>
<proteinExistence type="predicted"/>
<keyword evidence="3" id="KW-1185">Reference proteome</keyword>
<accession>A0ABQ3QU79</accession>
<comment type="caution">
    <text evidence="2">The sequence shown here is derived from an EMBL/GenBank/DDBJ whole genome shotgun (WGS) entry which is preliminary data.</text>
</comment>
<gene>
    <name evidence="2" type="ORF">Sviol_52470</name>
</gene>
<evidence type="ECO:0000256" key="1">
    <source>
        <dbReference type="SAM" id="MobiDB-lite"/>
    </source>
</evidence>
<protein>
    <submittedName>
        <fullName evidence="2">Uncharacterized protein</fullName>
    </submittedName>
</protein>
<feature type="region of interest" description="Disordered" evidence="1">
    <location>
        <begin position="114"/>
        <end position="139"/>
    </location>
</feature>
<organism evidence="2 3">
    <name type="scientific">Streptomyces violascens</name>
    <dbReference type="NCBI Taxonomy" id="67381"/>
    <lineage>
        <taxon>Bacteria</taxon>
        <taxon>Bacillati</taxon>
        <taxon>Actinomycetota</taxon>
        <taxon>Actinomycetes</taxon>
        <taxon>Kitasatosporales</taxon>
        <taxon>Streptomycetaceae</taxon>
        <taxon>Streptomyces</taxon>
    </lineage>
</organism>
<feature type="region of interest" description="Disordered" evidence="1">
    <location>
        <begin position="62"/>
        <end position="81"/>
    </location>
</feature>
<evidence type="ECO:0000313" key="2">
    <source>
        <dbReference type="EMBL" id="GHI40839.1"/>
    </source>
</evidence>